<dbReference type="AlphaFoldDB" id="A0A1H0U5D7"/>
<feature type="active site" description="Proton acceptor" evidence="1">
    <location>
        <position position="148"/>
    </location>
</feature>
<evidence type="ECO:0000313" key="4">
    <source>
        <dbReference type="Proteomes" id="UP000198597"/>
    </source>
</evidence>
<evidence type="ECO:0000256" key="1">
    <source>
        <dbReference type="PIRSR" id="PIRSR033579-1"/>
    </source>
</evidence>
<dbReference type="GO" id="GO:0046872">
    <property type="term" value="F:metal ion binding"/>
    <property type="evidence" value="ECO:0007669"/>
    <property type="project" value="UniProtKB-KW"/>
</dbReference>
<dbReference type="Proteomes" id="UP000198597">
    <property type="component" value="Unassembled WGS sequence"/>
</dbReference>
<dbReference type="GO" id="GO:0016852">
    <property type="term" value="F:sirohydrochlorin cobaltochelatase activity"/>
    <property type="evidence" value="ECO:0007669"/>
    <property type="project" value="InterPro"/>
</dbReference>
<keyword evidence="2" id="KW-0479">Metal-binding</keyword>
<dbReference type="PIRSF" id="PIRSF033579">
    <property type="entry name" value="Anaer_Co_chel"/>
    <property type="match status" value="1"/>
</dbReference>
<dbReference type="GO" id="GO:0019251">
    <property type="term" value="P:anaerobic cobalamin biosynthetic process"/>
    <property type="evidence" value="ECO:0007669"/>
    <property type="project" value="InterPro"/>
</dbReference>
<accession>A0A1H0U5D7</accession>
<reference evidence="3 4" key="1">
    <citation type="submission" date="2016-10" db="EMBL/GenBank/DDBJ databases">
        <authorList>
            <person name="de Groot N.N."/>
        </authorList>
    </citation>
    <scope>NUCLEOTIDE SEQUENCE [LARGE SCALE GENOMIC DNA]</scope>
    <source>
        <strain evidence="3 4">DSM 12272</strain>
    </source>
</reference>
<keyword evidence="2" id="KW-0170">Cobalt</keyword>
<feature type="binding site" evidence="2">
    <location>
        <position position="211"/>
    </location>
    <ligand>
        <name>Co(2+)</name>
        <dbReference type="ChEBI" id="CHEBI:48828"/>
    </ligand>
</feature>
<organism evidence="3 4">
    <name type="scientific">Clostridium gasigenes</name>
    <dbReference type="NCBI Taxonomy" id="94869"/>
    <lineage>
        <taxon>Bacteria</taxon>
        <taxon>Bacillati</taxon>
        <taxon>Bacillota</taxon>
        <taxon>Clostridia</taxon>
        <taxon>Eubacteriales</taxon>
        <taxon>Clostridiaceae</taxon>
        <taxon>Clostridium</taxon>
    </lineage>
</organism>
<dbReference type="InterPro" id="IPR010388">
    <property type="entry name" value="Anaerobic_Co-chelatase"/>
</dbReference>
<dbReference type="RefSeq" id="WP_089970985.1">
    <property type="nucleotide sequence ID" value="NZ_FNJM01000009.1"/>
</dbReference>
<evidence type="ECO:0000313" key="3">
    <source>
        <dbReference type="EMBL" id="SDP61036.1"/>
    </source>
</evidence>
<dbReference type="EMBL" id="FNJM01000009">
    <property type="protein sequence ID" value="SDP61036.1"/>
    <property type="molecule type" value="Genomic_DNA"/>
</dbReference>
<dbReference type="CDD" id="cd03413">
    <property type="entry name" value="CbiK_C"/>
    <property type="match status" value="1"/>
</dbReference>
<keyword evidence="4" id="KW-1185">Reference proteome</keyword>
<dbReference type="SUPFAM" id="SSF53800">
    <property type="entry name" value="Chelatase"/>
    <property type="match status" value="1"/>
</dbReference>
<dbReference type="Pfam" id="PF06180">
    <property type="entry name" value="CbiK"/>
    <property type="match status" value="1"/>
</dbReference>
<feature type="binding site" evidence="2">
    <location>
        <position position="148"/>
    </location>
    <ligand>
        <name>Co(2+)</name>
        <dbReference type="ChEBI" id="CHEBI:48828"/>
    </ligand>
</feature>
<sequence>MDKAILVVSFGTSYLDALTNSIERIENKIQEEFGEYKISRAFTSHKIIKKLKEKHNIEVDTPSESLDKLLALGIEEVIVQPLHMIAGEEFTYIKNVVNKYSDKFKSINLGRPIFYYQGIEELPQDYSLFIESVKEILDKKENLILFGHGTANPSNSAYGCLQTVLQDEGYDNVFVGTVEGYPSFDSVLKRVKKRNIKEVTLIPLMVVAGDHVKNDMASEKADSWNSMFKAEGIDVKLHLKGLGEIDSFNELYIQRIKDVIAGKMKGIGETKKA</sequence>
<dbReference type="OrthoDB" id="9770331at2"/>
<feature type="binding site" evidence="2">
    <location>
        <position position="179"/>
    </location>
    <ligand>
        <name>Co(2+)</name>
        <dbReference type="ChEBI" id="CHEBI:48828"/>
    </ligand>
</feature>
<dbReference type="STRING" id="94869.SAMN04488529_10947"/>
<name>A0A1H0U5D7_9CLOT</name>
<proteinExistence type="predicted"/>
<protein>
    <submittedName>
        <fullName evidence="3">Sirohydrochlorin cobaltochelatase</fullName>
    </submittedName>
</protein>
<dbReference type="Gene3D" id="3.40.50.1400">
    <property type="match status" value="2"/>
</dbReference>
<dbReference type="CDD" id="cd03412">
    <property type="entry name" value="CbiK_N"/>
    <property type="match status" value="1"/>
</dbReference>
<evidence type="ECO:0000256" key="2">
    <source>
        <dbReference type="PIRSR" id="PIRSR033579-3"/>
    </source>
</evidence>
<gene>
    <name evidence="3" type="ORF">SAMN04488529_10947</name>
</gene>